<feature type="signal peptide" evidence="1">
    <location>
        <begin position="1"/>
        <end position="20"/>
    </location>
</feature>
<protein>
    <recommendedName>
        <fullName evidence="3">DUF302 domain-containing protein</fullName>
    </recommendedName>
</protein>
<dbReference type="Gene3D" id="3.30.310.70">
    <property type="entry name" value="TT1751-like domain"/>
    <property type="match status" value="2"/>
</dbReference>
<reference evidence="2" key="1">
    <citation type="submission" date="2020-01" db="EMBL/GenBank/DDBJ databases">
        <authorList>
            <person name="Meier V. D."/>
            <person name="Meier V D."/>
        </authorList>
    </citation>
    <scope>NUCLEOTIDE SEQUENCE</scope>
    <source>
        <strain evidence="2">HLG_WM_MAG_03</strain>
    </source>
</reference>
<dbReference type="AlphaFoldDB" id="A0A6S6T7Y9"/>
<dbReference type="SUPFAM" id="SSF103247">
    <property type="entry name" value="TT1751-like"/>
    <property type="match status" value="2"/>
</dbReference>
<dbReference type="InterPro" id="IPR035923">
    <property type="entry name" value="TT1751-like_sf"/>
</dbReference>
<evidence type="ECO:0008006" key="3">
    <source>
        <dbReference type="Google" id="ProtNLM"/>
    </source>
</evidence>
<dbReference type="EMBL" id="CACVAR010000238">
    <property type="protein sequence ID" value="CAA6814346.1"/>
    <property type="molecule type" value="Genomic_DNA"/>
</dbReference>
<sequence>MKLIIKNMLVVSLLLTAVMAKESVKVETTQDIQVYTAENKDGKITPKTIQTAFEKAGFHITANRDMNTPFKKQFKESSFDVYNLFTFYKKDAVLELAKKYENVGLFAPMSMSIYTKKGEKSISVSSLSAEAMAKIMKIPADDKVLLDLRALVVKALEEALPNAKLEKLPYQIAKAPGELVTTFSMEMEDPEDWEDELDEAKMEFEGELATYGFIVAGHNNLGEEFKEAKYEGYDFYEVYSICKLPVIFNIAKTRPEAGAFAPCSLYLEKKKSDKALTIAFPSVYNWVSSLAITDKNDLKVLEDAQKTMSDILTSLTE</sequence>
<evidence type="ECO:0000313" key="2">
    <source>
        <dbReference type="EMBL" id="CAA6814346.1"/>
    </source>
</evidence>
<keyword evidence="1" id="KW-0732">Signal</keyword>
<name>A0A6S6T7Y9_9BACT</name>
<evidence type="ECO:0000256" key="1">
    <source>
        <dbReference type="SAM" id="SignalP"/>
    </source>
</evidence>
<feature type="chain" id="PRO_5027670020" description="DUF302 domain-containing protein" evidence="1">
    <location>
        <begin position="21"/>
        <end position="317"/>
    </location>
</feature>
<proteinExistence type="predicted"/>
<accession>A0A6S6T7Y9</accession>
<organism evidence="2">
    <name type="scientific">uncultured Sulfurovum sp</name>
    <dbReference type="NCBI Taxonomy" id="269237"/>
    <lineage>
        <taxon>Bacteria</taxon>
        <taxon>Pseudomonadati</taxon>
        <taxon>Campylobacterota</taxon>
        <taxon>Epsilonproteobacteria</taxon>
        <taxon>Campylobacterales</taxon>
        <taxon>Sulfurovaceae</taxon>
        <taxon>Sulfurovum</taxon>
        <taxon>environmental samples</taxon>
    </lineage>
</organism>
<gene>
    <name evidence="2" type="ORF">HELGO_WM44342</name>
</gene>